<dbReference type="InterPro" id="IPR036188">
    <property type="entry name" value="FAD/NAD-bd_sf"/>
</dbReference>
<dbReference type="Proteomes" id="UP000054498">
    <property type="component" value="Unassembled WGS sequence"/>
</dbReference>
<dbReference type="GO" id="GO:0016116">
    <property type="term" value="P:carotenoid metabolic process"/>
    <property type="evidence" value="ECO:0007669"/>
    <property type="project" value="InterPro"/>
</dbReference>
<dbReference type="InterPro" id="IPR045892">
    <property type="entry name" value="CrtISO-like"/>
</dbReference>
<evidence type="ECO:0000313" key="2">
    <source>
        <dbReference type="Proteomes" id="UP000054498"/>
    </source>
</evidence>
<dbReference type="STRING" id="145388.A0A0D2MCX3"/>
<dbReference type="GeneID" id="25739786"/>
<dbReference type="EC" id="5.-.-.-" evidence="1"/>
<reference evidence="1 2" key="1">
    <citation type="journal article" date="2013" name="BMC Genomics">
        <title>Reconstruction of the lipid metabolism for the microalga Monoraphidium neglectum from its genome sequence reveals characteristics suitable for biofuel production.</title>
        <authorList>
            <person name="Bogen C."/>
            <person name="Al-Dilaimi A."/>
            <person name="Albersmeier A."/>
            <person name="Wichmann J."/>
            <person name="Grundmann M."/>
            <person name="Rupp O."/>
            <person name="Lauersen K.J."/>
            <person name="Blifernez-Klassen O."/>
            <person name="Kalinowski J."/>
            <person name="Goesmann A."/>
            <person name="Mussgnug J.H."/>
            <person name="Kruse O."/>
        </authorList>
    </citation>
    <scope>NUCLEOTIDE SEQUENCE [LARGE SCALE GENOMIC DNA]</scope>
    <source>
        <strain evidence="1 2">SAG 48.87</strain>
    </source>
</reference>
<accession>A0A0D2MCX3</accession>
<keyword evidence="1" id="KW-0413">Isomerase</keyword>
<dbReference type="SUPFAM" id="SSF51905">
    <property type="entry name" value="FAD/NAD(P)-binding domain"/>
    <property type="match status" value="1"/>
</dbReference>
<sequence length="179" mass="19364">MATTTASLDPSLAPDGRHIVHAFTPDWVDAWQGLSPSDYEAEKERVADEICARLESVFPGLRGAIEFREPMSSSGVAPLSHLVGTPRTHRRYLNRADGTYGPIPSRRPLGMLSMPFNTTDIDGLYCVGDSTFPGQGVNAVVFSGFGCAHRVAVDLGMEKGWPVVDAAYKGLLSLVRDRS</sequence>
<dbReference type="EMBL" id="KK101393">
    <property type="protein sequence ID" value="KIZ01050.1"/>
    <property type="molecule type" value="Genomic_DNA"/>
</dbReference>
<dbReference type="RefSeq" id="XP_013900069.1">
    <property type="nucleotide sequence ID" value="XM_014044615.1"/>
</dbReference>
<dbReference type="KEGG" id="mng:MNEG_6910"/>
<dbReference type="OrthoDB" id="7777654at2759"/>
<organism evidence="1 2">
    <name type="scientific">Monoraphidium neglectum</name>
    <dbReference type="NCBI Taxonomy" id="145388"/>
    <lineage>
        <taxon>Eukaryota</taxon>
        <taxon>Viridiplantae</taxon>
        <taxon>Chlorophyta</taxon>
        <taxon>core chlorophytes</taxon>
        <taxon>Chlorophyceae</taxon>
        <taxon>CS clade</taxon>
        <taxon>Sphaeropleales</taxon>
        <taxon>Selenastraceae</taxon>
        <taxon>Monoraphidium</taxon>
    </lineage>
</organism>
<gene>
    <name evidence="1" type="ORF">MNEG_6910</name>
</gene>
<evidence type="ECO:0000313" key="1">
    <source>
        <dbReference type="EMBL" id="KIZ01050.1"/>
    </source>
</evidence>
<dbReference type="PANTHER" id="PTHR46313">
    <property type="match status" value="1"/>
</dbReference>
<dbReference type="PANTHER" id="PTHR46313:SF3">
    <property type="entry name" value="PROLYCOPENE ISOMERASE, CHLOROPLASTIC"/>
    <property type="match status" value="1"/>
</dbReference>
<proteinExistence type="predicted"/>
<protein>
    <submittedName>
        <fullName evidence="1">Carotenoid isomerase</fullName>
        <ecNumber evidence="1">5.-.-.-</ecNumber>
    </submittedName>
</protein>
<dbReference type="GO" id="GO:0016853">
    <property type="term" value="F:isomerase activity"/>
    <property type="evidence" value="ECO:0007669"/>
    <property type="project" value="UniProtKB-KW"/>
</dbReference>
<name>A0A0D2MCX3_9CHLO</name>
<dbReference type="AlphaFoldDB" id="A0A0D2MCX3"/>
<keyword evidence="2" id="KW-1185">Reference proteome</keyword>